<dbReference type="GO" id="GO:0003677">
    <property type="term" value="F:DNA binding"/>
    <property type="evidence" value="ECO:0007669"/>
    <property type="project" value="InterPro"/>
</dbReference>
<gene>
    <name evidence="2" type="ORF">HMPREF1535_00155</name>
</gene>
<comment type="caution">
    <text evidence="2">The sequence shown here is derived from an EMBL/GenBank/DDBJ whole genome shotgun (WGS) entry which is preliminary data.</text>
</comment>
<evidence type="ECO:0008006" key="4">
    <source>
        <dbReference type="Google" id="ProtNLM"/>
    </source>
</evidence>
<organism evidence="2 3">
    <name type="scientific">Parabacteroides goldsteinii DSM 19448 = WAL 12034</name>
    <dbReference type="NCBI Taxonomy" id="927665"/>
    <lineage>
        <taxon>Bacteria</taxon>
        <taxon>Pseudomonadati</taxon>
        <taxon>Bacteroidota</taxon>
        <taxon>Bacteroidia</taxon>
        <taxon>Bacteroidales</taxon>
        <taxon>Tannerellaceae</taxon>
        <taxon>Parabacteroides</taxon>
    </lineage>
</organism>
<keyword evidence="1" id="KW-0472">Membrane</keyword>
<dbReference type="AlphaFoldDB" id="A0A0F5JQ22"/>
<dbReference type="HOGENOM" id="CLU_787200_0_0_10"/>
<dbReference type="PATRIC" id="fig|927665.4.peg.152"/>
<feature type="transmembrane region" description="Helical" evidence="1">
    <location>
        <begin position="195"/>
        <end position="221"/>
    </location>
</feature>
<dbReference type="InterPro" id="IPR036388">
    <property type="entry name" value="WH-like_DNA-bd_sf"/>
</dbReference>
<protein>
    <recommendedName>
        <fullName evidence="4">OmpR/PhoB-type domain-containing protein</fullName>
    </recommendedName>
</protein>
<dbReference type="Proteomes" id="UP000033047">
    <property type="component" value="Unassembled WGS sequence"/>
</dbReference>
<evidence type="ECO:0000256" key="1">
    <source>
        <dbReference type="SAM" id="Phobius"/>
    </source>
</evidence>
<evidence type="ECO:0000313" key="3">
    <source>
        <dbReference type="Proteomes" id="UP000033047"/>
    </source>
</evidence>
<keyword evidence="1" id="KW-1133">Transmembrane helix</keyword>
<dbReference type="RefSeq" id="WP_046145006.1">
    <property type="nucleotide sequence ID" value="NZ_KQ033912.1"/>
</dbReference>
<proteinExistence type="predicted"/>
<name>A0A0F5JQ22_9BACT</name>
<accession>A0A0F5JQ22</accession>
<dbReference type="GO" id="GO:0006355">
    <property type="term" value="P:regulation of DNA-templated transcription"/>
    <property type="evidence" value="ECO:0007669"/>
    <property type="project" value="InterPro"/>
</dbReference>
<reference evidence="2 3" key="1">
    <citation type="submission" date="2013-04" db="EMBL/GenBank/DDBJ databases">
        <title>The Genome Sequence of Parabacteroides goldsteinii DSM 19448.</title>
        <authorList>
            <consortium name="The Broad Institute Genomics Platform"/>
            <person name="Earl A."/>
            <person name="Ward D."/>
            <person name="Feldgarden M."/>
            <person name="Gevers D."/>
            <person name="Martens E."/>
            <person name="Sakamoto M."/>
            <person name="Benno Y."/>
            <person name="Song Y."/>
            <person name="Liu C."/>
            <person name="Lee J."/>
            <person name="Bolanos M."/>
            <person name="Vaisanen M.L."/>
            <person name="Finegold S.M."/>
            <person name="Walker B."/>
            <person name="Young S."/>
            <person name="Zeng Q."/>
            <person name="Gargeya S."/>
            <person name="Fitzgerald M."/>
            <person name="Haas B."/>
            <person name="Abouelleil A."/>
            <person name="Allen A.W."/>
            <person name="Alvarado L."/>
            <person name="Arachchi H.M."/>
            <person name="Berlin A.M."/>
            <person name="Chapman S.B."/>
            <person name="Gainer-Dewar J."/>
            <person name="Goldberg J."/>
            <person name="Griggs A."/>
            <person name="Gujja S."/>
            <person name="Hansen M."/>
            <person name="Howarth C."/>
            <person name="Imamovic A."/>
            <person name="Ireland A."/>
            <person name="Larimer J."/>
            <person name="McCowan C."/>
            <person name="Murphy C."/>
            <person name="Pearson M."/>
            <person name="Poon T.W."/>
            <person name="Priest M."/>
            <person name="Roberts A."/>
            <person name="Saif S."/>
            <person name="Shea T."/>
            <person name="Sisk P."/>
            <person name="Sykes S."/>
            <person name="Wortman J."/>
            <person name="Nusbaum C."/>
            <person name="Birren B."/>
        </authorList>
    </citation>
    <scope>NUCLEOTIDE SEQUENCE [LARGE SCALE GENOMIC DNA]</scope>
    <source>
        <strain evidence="2 3">DSM 19448</strain>
    </source>
</reference>
<dbReference type="EMBL" id="AQHV01000001">
    <property type="protein sequence ID" value="KKB59883.1"/>
    <property type="molecule type" value="Genomic_DNA"/>
</dbReference>
<evidence type="ECO:0000313" key="2">
    <source>
        <dbReference type="EMBL" id="KKB59883.1"/>
    </source>
</evidence>
<feature type="transmembrane region" description="Helical" evidence="1">
    <location>
        <begin position="6"/>
        <end position="25"/>
    </location>
</feature>
<dbReference type="InterPro" id="IPR016032">
    <property type="entry name" value="Sig_transdc_resp-reg_C-effctor"/>
</dbReference>
<sequence>MKKNMSLYWAFFILSVILSGGILYYKVYNEIKIEAYDIFEEVVNMDVDARIKNEKVVYKRVKKEQFHLDSTYIQTSAGIDAQRKELTSNASNKYNLMQHYLSDCTPVQVSAIDSLFQIVLQRAGISAKTVVKSIGKDFPDKSADVVTYSKDIPFIFLYVDLPMKKIEMPVYNFTLGLQGFIQCPFSYLLKKAQHLFLFWFLVSILAIALLVLILFTISPFIRKRGRILFPKNKGSDIIKHVEQTTREWLSVTDTILLDEISGEVKCDDEIVLRLKGLNLKLFALFVKNKDVCVVYDQLKVDIWNNENLSNATISIQIGKLEKELQTKIPFLSIENIRGVGYHLVVSKSPSDK</sequence>
<keyword evidence="1" id="KW-0812">Transmembrane</keyword>
<dbReference type="SUPFAM" id="SSF46894">
    <property type="entry name" value="C-terminal effector domain of the bipartite response regulators"/>
    <property type="match status" value="1"/>
</dbReference>
<dbReference type="Gene3D" id="1.10.10.10">
    <property type="entry name" value="Winged helix-like DNA-binding domain superfamily/Winged helix DNA-binding domain"/>
    <property type="match status" value="1"/>
</dbReference>